<evidence type="ECO:0000259" key="7">
    <source>
        <dbReference type="PROSITE" id="PS50157"/>
    </source>
</evidence>
<dbReference type="Proteomes" id="UP000007799">
    <property type="component" value="Unassembled WGS sequence"/>
</dbReference>
<dbReference type="GO" id="GO:0008270">
    <property type="term" value="F:zinc ion binding"/>
    <property type="evidence" value="ECO:0007669"/>
    <property type="project" value="UniProtKB-KW"/>
</dbReference>
<keyword evidence="4" id="KW-0862">Zinc</keyword>
<evidence type="ECO:0000256" key="2">
    <source>
        <dbReference type="ARBA" id="ARBA00022737"/>
    </source>
</evidence>
<feature type="compositionally biased region" description="Basic residues" evidence="6">
    <location>
        <begin position="115"/>
        <end position="126"/>
    </location>
</feature>
<dbReference type="STRING" id="946362.F2TVG0"/>
<feature type="compositionally biased region" description="Acidic residues" evidence="6">
    <location>
        <begin position="1"/>
        <end position="14"/>
    </location>
</feature>
<dbReference type="SMART" id="SM00355">
    <property type="entry name" value="ZnF_C2H2"/>
    <property type="match status" value="2"/>
</dbReference>
<dbReference type="GO" id="GO:0000978">
    <property type="term" value="F:RNA polymerase II cis-regulatory region sequence-specific DNA binding"/>
    <property type="evidence" value="ECO:0007669"/>
    <property type="project" value="TreeGrafter"/>
</dbReference>
<dbReference type="GO" id="GO:0000981">
    <property type="term" value="F:DNA-binding transcription factor activity, RNA polymerase II-specific"/>
    <property type="evidence" value="ECO:0007669"/>
    <property type="project" value="TreeGrafter"/>
</dbReference>
<dbReference type="InParanoid" id="F2TVG0"/>
<evidence type="ECO:0000256" key="5">
    <source>
        <dbReference type="PROSITE-ProRule" id="PRU00042"/>
    </source>
</evidence>
<evidence type="ECO:0000256" key="1">
    <source>
        <dbReference type="ARBA" id="ARBA00022723"/>
    </source>
</evidence>
<evidence type="ECO:0000313" key="9">
    <source>
        <dbReference type="Proteomes" id="UP000007799"/>
    </source>
</evidence>
<dbReference type="OrthoDB" id="6077919at2759"/>
<name>F2TVG0_SALR5</name>
<feature type="compositionally biased region" description="Basic residues" evidence="6">
    <location>
        <begin position="83"/>
        <end position="92"/>
    </location>
</feature>
<dbReference type="RefSeq" id="XP_004998628.1">
    <property type="nucleotide sequence ID" value="XM_004998571.1"/>
</dbReference>
<dbReference type="FunFam" id="3.30.160.60:FF:000125">
    <property type="entry name" value="Putative zinc finger protein 143"/>
    <property type="match status" value="1"/>
</dbReference>
<dbReference type="SUPFAM" id="SSF57667">
    <property type="entry name" value="beta-beta-alpha zinc fingers"/>
    <property type="match status" value="1"/>
</dbReference>
<dbReference type="Pfam" id="PF00096">
    <property type="entry name" value="zf-C2H2"/>
    <property type="match status" value="2"/>
</dbReference>
<keyword evidence="2" id="KW-0677">Repeat</keyword>
<dbReference type="GO" id="GO:0031519">
    <property type="term" value="C:PcG protein complex"/>
    <property type="evidence" value="ECO:0007669"/>
    <property type="project" value="TreeGrafter"/>
</dbReference>
<keyword evidence="1" id="KW-0479">Metal-binding</keyword>
<keyword evidence="3 5" id="KW-0863">Zinc-finger</keyword>
<dbReference type="eggNOG" id="KOG1721">
    <property type="taxonomic scope" value="Eukaryota"/>
</dbReference>
<protein>
    <recommendedName>
        <fullName evidence="7">C2H2-type domain-containing protein</fullName>
    </recommendedName>
</protein>
<sequence length="248" mass="27376">MVDHDNDADETVLDDESRLRENDHSATVEGASSAGTVGPSTCNSKKEMMMSGSGAQGKARRNELTDCSYDVGERQAARSTGPRGHRTKKKRSSVSAKKGAHKHDGDASGADSKARAHGRHRHRRNQKAQQQQQPDAADEAHDRKCPFPPDSTTGHFSCPHEGCGRTFTLRRNLLRHMKTHDGVKKFKCDVPGCTAAFFRRSDLKQHMITHTNEKAFVCSFPGCGKCFARRSDCKCLYTVTSSVLTPQY</sequence>
<evidence type="ECO:0000256" key="3">
    <source>
        <dbReference type="ARBA" id="ARBA00022771"/>
    </source>
</evidence>
<keyword evidence="9" id="KW-1185">Reference proteome</keyword>
<dbReference type="InterPro" id="IPR013087">
    <property type="entry name" value="Znf_C2H2_type"/>
</dbReference>
<evidence type="ECO:0000313" key="8">
    <source>
        <dbReference type="EMBL" id="EGD72056.1"/>
    </source>
</evidence>
<feature type="domain" description="C2H2-type" evidence="7">
    <location>
        <begin position="186"/>
        <end position="215"/>
    </location>
</feature>
<proteinExistence type="predicted"/>
<dbReference type="PANTHER" id="PTHR14003:SF19">
    <property type="entry name" value="YY2 TRANSCRIPTION FACTOR"/>
    <property type="match status" value="1"/>
</dbReference>
<feature type="compositionally biased region" description="Basic and acidic residues" evidence="6">
    <location>
        <begin position="15"/>
        <end position="26"/>
    </location>
</feature>
<accession>F2TVG0</accession>
<feature type="region of interest" description="Disordered" evidence="6">
    <location>
        <begin position="1"/>
        <end position="146"/>
    </location>
</feature>
<dbReference type="PANTHER" id="PTHR14003">
    <property type="entry name" value="TRANSCRIPTIONAL REPRESSOR PROTEIN YY"/>
    <property type="match status" value="1"/>
</dbReference>
<gene>
    <name evidence="8" type="ORF">PTSG_11534</name>
</gene>
<dbReference type="Gene3D" id="3.30.160.60">
    <property type="entry name" value="Classic Zinc Finger"/>
    <property type="match status" value="3"/>
</dbReference>
<evidence type="ECO:0000256" key="6">
    <source>
        <dbReference type="SAM" id="MobiDB-lite"/>
    </source>
</evidence>
<dbReference type="PROSITE" id="PS00028">
    <property type="entry name" value="ZINC_FINGER_C2H2_1"/>
    <property type="match status" value="2"/>
</dbReference>
<dbReference type="AlphaFoldDB" id="F2TVG0"/>
<feature type="domain" description="C2H2-type" evidence="7">
    <location>
        <begin position="156"/>
        <end position="185"/>
    </location>
</feature>
<feature type="compositionally biased region" description="Polar residues" evidence="6">
    <location>
        <begin position="33"/>
        <end position="43"/>
    </location>
</feature>
<dbReference type="InterPro" id="IPR036236">
    <property type="entry name" value="Znf_C2H2_sf"/>
</dbReference>
<dbReference type="KEGG" id="sre:PTSG_11534"/>
<dbReference type="EMBL" id="GL832955">
    <property type="protein sequence ID" value="EGD72056.1"/>
    <property type="molecule type" value="Genomic_DNA"/>
</dbReference>
<evidence type="ECO:0000256" key="4">
    <source>
        <dbReference type="ARBA" id="ARBA00022833"/>
    </source>
</evidence>
<organism evidence="9">
    <name type="scientific">Salpingoeca rosetta (strain ATCC 50818 / BSB-021)</name>
    <dbReference type="NCBI Taxonomy" id="946362"/>
    <lineage>
        <taxon>Eukaryota</taxon>
        <taxon>Choanoflagellata</taxon>
        <taxon>Craspedida</taxon>
        <taxon>Salpingoecidae</taxon>
        <taxon>Salpingoeca</taxon>
    </lineage>
</organism>
<dbReference type="GO" id="GO:0005667">
    <property type="term" value="C:transcription regulator complex"/>
    <property type="evidence" value="ECO:0007669"/>
    <property type="project" value="TreeGrafter"/>
</dbReference>
<dbReference type="PROSITE" id="PS50157">
    <property type="entry name" value="ZINC_FINGER_C2H2_2"/>
    <property type="match status" value="2"/>
</dbReference>
<dbReference type="GO" id="GO:0000785">
    <property type="term" value="C:chromatin"/>
    <property type="evidence" value="ECO:0007669"/>
    <property type="project" value="TreeGrafter"/>
</dbReference>
<reference evidence="8" key="1">
    <citation type="submission" date="2009-08" db="EMBL/GenBank/DDBJ databases">
        <title>Annotation of Salpingoeca rosetta.</title>
        <authorList>
            <consortium name="The Broad Institute Genome Sequencing Platform"/>
            <person name="Russ C."/>
            <person name="Cuomo C."/>
            <person name="Burger G."/>
            <person name="Gray M.W."/>
            <person name="Holland P.W.H."/>
            <person name="King N."/>
            <person name="Lang F.B.F."/>
            <person name="Roger A.J."/>
            <person name="Ruiz-Trillo I."/>
            <person name="Young S.K."/>
            <person name="Zeng Q."/>
            <person name="Gargeya S."/>
            <person name="Alvarado L."/>
            <person name="Berlin A."/>
            <person name="Chapman S.B."/>
            <person name="Chen Z."/>
            <person name="Freedman E."/>
            <person name="Gellesch M."/>
            <person name="Goldberg J."/>
            <person name="Griggs A."/>
            <person name="Gujja S."/>
            <person name="Heilman E."/>
            <person name="Heiman D."/>
            <person name="Howarth C."/>
            <person name="Mehta T."/>
            <person name="Neiman D."/>
            <person name="Pearson M."/>
            <person name="Roberts A."/>
            <person name="Saif S."/>
            <person name="Shea T."/>
            <person name="Shenoy N."/>
            <person name="Sisk P."/>
            <person name="Stolte C."/>
            <person name="Sykes S."/>
            <person name="White J."/>
            <person name="Yandava C."/>
            <person name="Haas B."/>
            <person name="Nusbaum C."/>
            <person name="Birren B."/>
        </authorList>
    </citation>
    <scope>NUCLEOTIDE SEQUENCE [LARGE SCALE GENOMIC DNA]</scope>
    <source>
        <strain evidence="8">ATCC 50818</strain>
    </source>
</reference>
<dbReference type="GeneID" id="16067851"/>